<gene>
    <name evidence="2" type="ORF">J9317_17265</name>
</gene>
<evidence type="ECO:0000313" key="2">
    <source>
        <dbReference type="EMBL" id="MBS2970498.1"/>
    </source>
</evidence>
<dbReference type="SUPFAM" id="SSF63817">
    <property type="entry name" value="Sortase"/>
    <property type="match status" value="1"/>
</dbReference>
<dbReference type="Pfam" id="PF04203">
    <property type="entry name" value="Sortase"/>
    <property type="match status" value="1"/>
</dbReference>
<name>A0ABS5LIF3_9BACI</name>
<dbReference type="InterPro" id="IPR042001">
    <property type="entry name" value="Sortase_F"/>
</dbReference>
<dbReference type="Proteomes" id="UP000682403">
    <property type="component" value="Unassembled WGS sequence"/>
</dbReference>
<dbReference type="InterPro" id="IPR023365">
    <property type="entry name" value="Sortase_dom-sf"/>
</dbReference>
<protein>
    <submittedName>
        <fullName evidence="2">Class F sortase</fullName>
    </submittedName>
</protein>
<dbReference type="RefSeq" id="WP_211560863.1">
    <property type="nucleotide sequence ID" value="NZ_JAGVRK010000001.1"/>
</dbReference>
<evidence type="ECO:0000256" key="1">
    <source>
        <dbReference type="ARBA" id="ARBA00022801"/>
    </source>
</evidence>
<comment type="caution">
    <text evidence="2">The sequence shown here is derived from an EMBL/GenBank/DDBJ whole genome shotgun (WGS) entry which is preliminary data.</text>
</comment>
<organism evidence="2 3">
    <name type="scientific">Metabacillus flavus</name>
    <dbReference type="NCBI Taxonomy" id="2823519"/>
    <lineage>
        <taxon>Bacteria</taxon>
        <taxon>Bacillati</taxon>
        <taxon>Bacillota</taxon>
        <taxon>Bacilli</taxon>
        <taxon>Bacillales</taxon>
        <taxon>Bacillaceae</taxon>
        <taxon>Metabacillus</taxon>
    </lineage>
</organism>
<dbReference type="Gene3D" id="2.60.40.10">
    <property type="entry name" value="Immunoglobulins"/>
    <property type="match status" value="1"/>
</dbReference>
<keyword evidence="1" id="KW-0378">Hydrolase</keyword>
<dbReference type="EMBL" id="JAGVRK010000001">
    <property type="protein sequence ID" value="MBS2970498.1"/>
    <property type="molecule type" value="Genomic_DNA"/>
</dbReference>
<sequence>MKWFLSIVYVGLFTLFIYSAADYFFLNNQEPAVNATQDERKTEEKKDAAPAVIKTKLPLNKEFPRIKEQIESMNGLTSAFKGLEPVKVEIPKINVSGSIESVGTLPSGQMDVPKDDNNIGWFEPGTKVGNEGNAVLAGHVDNKTGPAVFYNLKKLEKGDEIKVKDNQGKELVFIVKNKVSYPRDKAPLDDIFGSTSRRNLNLITCTGTFDRSNRTHEERLVVYTELRDDLVKQIETNAENPEAPTKVEVKGNLVSWHAVRDEKIIGYRVYRKNSNGTKEQVGSVSSLDRKNYLDPDSESSIYSVTSVDIYGQESHFAKWTTEK</sequence>
<proteinExistence type="predicted"/>
<accession>A0ABS5LIF3</accession>
<evidence type="ECO:0000313" key="3">
    <source>
        <dbReference type="Proteomes" id="UP000682403"/>
    </source>
</evidence>
<dbReference type="InterPro" id="IPR013783">
    <property type="entry name" value="Ig-like_fold"/>
</dbReference>
<keyword evidence="3" id="KW-1185">Reference proteome</keyword>
<dbReference type="CDD" id="cd05829">
    <property type="entry name" value="Sortase_F"/>
    <property type="match status" value="1"/>
</dbReference>
<reference evidence="2 3" key="1">
    <citation type="submission" date="2021-04" db="EMBL/GenBank/DDBJ databases">
        <title>Metabacillus sp. strain KIGAM252 whole genome sequence.</title>
        <authorList>
            <person name="Seo M.-J."/>
            <person name="Cho E.-S."/>
            <person name="Hwang C.Y."/>
            <person name="Yoon D.J."/>
        </authorList>
    </citation>
    <scope>NUCLEOTIDE SEQUENCE [LARGE SCALE GENOMIC DNA]</scope>
    <source>
        <strain evidence="2 3">KIGAM252</strain>
    </source>
</reference>
<dbReference type="Gene3D" id="2.40.260.10">
    <property type="entry name" value="Sortase"/>
    <property type="match status" value="1"/>
</dbReference>
<dbReference type="InterPro" id="IPR005754">
    <property type="entry name" value="Sortase"/>
</dbReference>